<organism evidence="2 3">
    <name type="scientific">Symbiodinium natans</name>
    <dbReference type="NCBI Taxonomy" id="878477"/>
    <lineage>
        <taxon>Eukaryota</taxon>
        <taxon>Sar</taxon>
        <taxon>Alveolata</taxon>
        <taxon>Dinophyceae</taxon>
        <taxon>Suessiales</taxon>
        <taxon>Symbiodiniaceae</taxon>
        <taxon>Symbiodinium</taxon>
    </lineage>
</organism>
<dbReference type="EMBL" id="CAJNDS010000241">
    <property type="protein sequence ID" value="CAE7032885.1"/>
    <property type="molecule type" value="Genomic_DNA"/>
</dbReference>
<reference evidence="2" key="1">
    <citation type="submission" date="2021-02" db="EMBL/GenBank/DDBJ databases">
        <authorList>
            <person name="Dougan E. K."/>
            <person name="Rhodes N."/>
            <person name="Thang M."/>
            <person name="Chan C."/>
        </authorList>
    </citation>
    <scope>NUCLEOTIDE SEQUENCE</scope>
</reference>
<feature type="signal peptide" evidence="1">
    <location>
        <begin position="1"/>
        <end position="16"/>
    </location>
</feature>
<name>A0A812IBY6_9DINO</name>
<evidence type="ECO:0008006" key="4">
    <source>
        <dbReference type="Google" id="ProtNLM"/>
    </source>
</evidence>
<protein>
    <recommendedName>
        <fullName evidence="4">EF-hand domain-containing protein</fullName>
    </recommendedName>
</protein>
<dbReference type="OrthoDB" id="433375at2759"/>
<keyword evidence="1" id="KW-0732">Signal</keyword>
<gene>
    <name evidence="2" type="ORF">SNAT2548_LOCUS3950</name>
</gene>
<accession>A0A812IBY6</accession>
<comment type="caution">
    <text evidence="2">The sequence shown here is derived from an EMBL/GenBank/DDBJ whole genome shotgun (WGS) entry which is preliminary data.</text>
</comment>
<keyword evidence="3" id="KW-1185">Reference proteome</keyword>
<sequence>MLESLVCLACVLGVSSKPRQPKASYVKVPQVPEPPSCGLAELLTKPTLSWPFETTDVAEAQFVGLAATVVREAAHGAWAYVDANQDGHLGIEELSKAVSESWVTSKASKRFQPKAGSWPFLYALAEEFGTKDLSRSARLDVSAMEELVDKLLRSVKFLDERRALFDEVAGDGVGDEEGTFSRPLWEAWRSAHQNESSAWAACVEAHHHDINTVNIADGLGVEN</sequence>
<dbReference type="Proteomes" id="UP000604046">
    <property type="component" value="Unassembled WGS sequence"/>
</dbReference>
<proteinExistence type="predicted"/>
<evidence type="ECO:0000313" key="3">
    <source>
        <dbReference type="Proteomes" id="UP000604046"/>
    </source>
</evidence>
<evidence type="ECO:0000313" key="2">
    <source>
        <dbReference type="EMBL" id="CAE7032885.1"/>
    </source>
</evidence>
<dbReference type="PROSITE" id="PS00018">
    <property type="entry name" value="EF_HAND_1"/>
    <property type="match status" value="1"/>
</dbReference>
<feature type="chain" id="PRO_5032860307" description="EF-hand domain-containing protein" evidence="1">
    <location>
        <begin position="17"/>
        <end position="223"/>
    </location>
</feature>
<dbReference type="AlphaFoldDB" id="A0A812IBY6"/>
<evidence type="ECO:0000256" key="1">
    <source>
        <dbReference type="SAM" id="SignalP"/>
    </source>
</evidence>
<dbReference type="InterPro" id="IPR018247">
    <property type="entry name" value="EF_Hand_1_Ca_BS"/>
</dbReference>